<sequence length="116" mass="13149">MVVKFLVNKPEKLKAFAHGMSHEQFTELLDNVGAEELKDIIHKLPHEKVISVIGDLGSKDQSNAIIDVLKEKLNEHSKQNKEMIEMLKQIKDDMPDIGQAPDFTIVDINNDSLLFI</sequence>
<feature type="coiled-coil region" evidence="1">
    <location>
        <begin position="59"/>
        <end position="93"/>
    </location>
</feature>
<organism evidence="2">
    <name type="scientific">Wolbachia endosymbiont of Aleurodicus floccissimus</name>
    <dbReference type="NCBI Taxonomy" id="2152762"/>
    <lineage>
        <taxon>Bacteria</taxon>
        <taxon>Pseudomonadati</taxon>
        <taxon>Pseudomonadota</taxon>
        <taxon>Alphaproteobacteria</taxon>
        <taxon>Rickettsiales</taxon>
        <taxon>Anaplasmataceae</taxon>
        <taxon>Wolbachieae</taxon>
        <taxon>Wolbachia</taxon>
    </lineage>
</organism>
<gene>
    <name evidence="2" type="ORF">WBAF_0694</name>
</gene>
<evidence type="ECO:0008006" key="3">
    <source>
        <dbReference type="Google" id="ProtNLM"/>
    </source>
</evidence>
<dbReference type="EMBL" id="OUNF01000187">
    <property type="protein sequence ID" value="SPP34021.1"/>
    <property type="molecule type" value="Genomic_DNA"/>
</dbReference>
<reference evidence="2" key="1">
    <citation type="submission" date="2018-04" db="EMBL/GenBank/DDBJ databases">
        <authorList>
            <person name="Go L.Y."/>
            <person name="Mitchell J.A."/>
        </authorList>
    </citation>
    <scope>NUCLEOTIDE SEQUENCE</scope>
    <source>
        <strain evidence="2">WBAF</strain>
    </source>
</reference>
<name>A0A3B0JLJ1_9RICK</name>
<proteinExistence type="predicted"/>
<evidence type="ECO:0000256" key="1">
    <source>
        <dbReference type="SAM" id="Coils"/>
    </source>
</evidence>
<dbReference type="AlphaFoldDB" id="A0A3B0JLJ1"/>
<protein>
    <recommendedName>
        <fullName evidence="3">Magnesium transporter MgtE intracellular domain-containing protein</fullName>
    </recommendedName>
</protein>
<keyword evidence="1" id="KW-0175">Coiled coil</keyword>
<dbReference type="SUPFAM" id="SSF158791">
    <property type="entry name" value="MgtE N-terminal domain-like"/>
    <property type="match status" value="1"/>
</dbReference>
<accession>A0A3B0JLJ1</accession>
<evidence type="ECO:0000313" key="2">
    <source>
        <dbReference type="EMBL" id="SPP34021.1"/>
    </source>
</evidence>